<dbReference type="AlphaFoldDB" id="A0AAE3EJ69"/>
<sequence length="425" mass="48529">MKKMLKNPGELFRKIWITSGAFLENDLFTYAAAGACNFILSALPILLMTLAVLLRVFHASPEALLQLVDSVLPQFHVFDYETTVSSILYARTTSWVEIILGLTIFWMARRFFASLQRGLAQIWRKRGKGRPIRENLLIIAGEVLLVVLIVSTAISVTTANAFFRSALSRELINPAAANFLSRLFLYTPLGAIFLFLFLVYDLLPRVRPAHQDAALAAAACTASFWITQTLYSLFIDMTRYNLVYGILSNAIVLVLEVYTFFLLFLYWAQFLYAKQFYESFLVSRICLLPPADETNLFRRIERRIFRRPELFFRKYACEYRAGDAVYSKNDESQGLFYIWKGSILTETKNEISRLGEGSVFGEIESLSGALRISTVRAETDSTVLKIPEDIFLETLEVDGELSRWALFSMTDFLRKKQGKTISMHP</sequence>
<evidence type="ECO:0000313" key="9">
    <source>
        <dbReference type="Proteomes" id="UP001198163"/>
    </source>
</evidence>
<accession>A0AAE3EJ69</accession>
<feature type="transmembrane region" description="Helical" evidence="6">
    <location>
        <begin position="27"/>
        <end position="54"/>
    </location>
</feature>
<reference evidence="8" key="1">
    <citation type="submission" date="2021-08" db="EMBL/GenBank/DDBJ databases">
        <title>Comparative analyses of Brucepasteria parasyntrophica and Teretinema zuelzerae.</title>
        <authorList>
            <person name="Song Y."/>
            <person name="Brune A."/>
        </authorList>
    </citation>
    <scope>NUCLEOTIDE SEQUENCE</scope>
    <source>
        <strain evidence="8">DSM 1903</strain>
    </source>
</reference>
<dbReference type="PANTHER" id="PTHR30213">
    <property type="entry name" value="INNER MEMBRANE PROTEIN YHJD"/>
    <property type="match status" value="1"/>
</dbReference>
<keyword evidence="9" id="KW-1185">Reference proteome</keyword>
<dbReference type="Proteomes" id="UP001198163">
    <property type="component" value="Unassembled WGS sequence"/>
</dbReference>
<dbReference type="InterPro" id="IPR018490">
    <property type="entry name" value="cNMP-bd_dom_sf"/>
</dbReference>
<organism evidence="8 9">
    <name type="scientific">Teretinema zuelzerae</name>
    <dbReference type="NCBI Taxonomy" id="156"/>
    <lineage>
        <taxon>Bacteria</taxon>
        <taxon>Pseudomonadati</taxon>
        <taxon>Spirochaetota</taxon>
        <taxon>Spirochaetia</taxon>
        <taxon>Spirochaetales</taxon>
        <taxon>Treponemataceae</taxon>
        <taxon>Teretinema</taxon>
    </lineage>
</organism>
<comment type="subcellular location">
    <subcellularLocation>
        <location evidence="1">Cell membrane</location>
        <topology evidence="1">Multi-pass membrane protein</topology>
    </subcellularLocation>
</comment>
<keyword evidence="2" id="KW-1003">Cell membrane</keyword>
<proteinExistence type="predicted"/>
<evidence type="ECO:0000256" key="1">
    <source>
        <dbReference type="ARBA" id="ARBA00004651"/>
    </source>
</evidence>
<evidence type="ECO:0000256" key="2">
    <source>
        <dbReference type="ARBA" id="ARBA00022475"/>
    </source>
</evidence>
<keyword evidence="5 6" id="KW-0472">Membrane</keyword>
<evidence type="ECO:0000256" key="4">
    <source>
        <dbReference type="ARBA" id="ARBA00022989"/>
    </source>
</evidence>
<keyword evidence="3 6" id="KW-0812">Transmembrane</keyword>
<feature type="transmembrane region" description="Helical" evidence="6">
    <location>
        <begin position="95"/>
        <end position="115"/>
    </location>
</feature>
<evidence type="ECO:0000256" key="6">
    <source>
        <dbReference type="SAM" id="Phobius"/>
    </source>
</evidence>
<evidence type="ECO:0000256" key="3">
    <source>
        <dbReference type="ARBA" id="ARBA00022692"/>
    </source>
</evidence>
<evidence type="ECO:0000256" key="5">
    <source>
        <dbReference type="ARBA" id="ARBA00023136"/>
    </source>
</evidence>
<dbReference type="Gene3D" id="2.60.120.10">
    <property type="entry name" value="Jelly Rolls"/>
    <property type="match status" value="1"/>
</dbReference>
<dbReference type="RefSeq" id="WP_230756182.1">
    <property type="nucleotide sequence ID" value="NZ_JAINWA010000003.1"/>
</dbReference>
<dbReference type="GO" id="GO:0005886">
    <property type="term" value="C:plasma membrane"/>
    <property type="evidence" value="ECO:0007669"/>
    <property type="project" value="UniProtKB-SubCell"/>
</dbReference>
<dbReference type="PROSITE" id="PS50042">
    <property type="entry name" value="CNMP_BINDING_3"/>
    <property type="match status" value="1"/>
</dbReference>
<gene>
    <name evidence="8" type="ORF">K7J14_11210</name>
</gene>
<dbReference type="InterPro" id="IPR000595">
    <property type="entry name" value="cNMP-bd_dom"/>
</dbReference>
<feature type="transmembrane region" description="Helical" evidence="6">
    <location>
        <begin position="136"/>
        <end position="163"/>
    </location>
</feature>
<dbReference type="Pfam" id="PF03631">
    <property type="entry name" value="Virul_fac_BrkB"/>
    <property type="match status" value="1"/>
</dbReference>
<dbReference type="PANTHER" id="PTHR30213:SF0">
    <property type="entry name" value="UPF0761 MEMBRANE PROTEIN YIHY"/>
    <property type="match status" value="1"/>
</dbReference>
<evidence type="ECO:0000259" key="7">
    <source>
        <dbReference type="PROSITE" id="PS50042"/>
    </source>
</evidence>
<name>A0AAE3EJ69_9SPIR</name>
<comment type="caution">
    <text evidence="8">The sequence shown here is derived from an EMBL/GenBank/DDBJ whole genome shotgun (WGS) entry which is preliminary data.</text>
</comment>
<keyword evidence="4 6" id="KW-1133">Transmembrane helix</keyword>
<feature type="transmembrane region" description="Helical" evidence="6">
    <location>
        <begin position="246"/>
        <end position="268"/>
    </location>
</feature>
<protein>
    <submittedName>
        <fullName evidence="8">YihY/virulence factor BrkB family protein</fullName>
    </submittedName>
</protein>
<feature type="transmembrane region" description="Helical" evidence="6">
    <location>
        <begin position="215"/>
        <end position="234"/>
    </location>
</feature>
<dbReference type="Pfam" id="PF00027">
    <property type="entry name" value="cNMP_binding"/>
    <property type="match status" value="1"/>
</dbReference>
<dbReference type="InterPro" id="IPR014710">
    <property type="entry name" value="RmlC-like_jellyroll"/>
</dbReference>
<dbReference type="InterPro" id="IPR017039">
    <property type="entry name" value="Virul_fac_BrkB"/>
</dbReference>
<evidence type="ECO:0000313" key="8">
    <source>
        <dbReference type="EMBL" id="MCD1655260.1"/>
    </source>
</evidence>
<feature type="domain" description="Cyclic nucleotide-binding" evidence="7">
    <location>
        <begin position="319"/>
        <end position="395"/>
    </location>
</feature>
<dbReference type="CDD" id="cd00038">
    <property type="entry name" value="CAP_ED"/>
    <property type="match status" value="1"/>
</dbReference>
<dbReference type="EMBL" id="JAINWA010000003">
    <property type="protein sequence ID" value="MCD1655260.1"/>
    <property type="molecule type" value="Genomic_DNA"/>
</dbReference>
<feature type="transmembrane region" description="Helical" evidence="6">
    <location>
        <begin position="183"/>
        <end position="203"/>
    </location>
</feature>
<dbReference type="SUPFAM" id="SSF51206">
    <property type="entry name" value="cAMP-binding domain-like"/>
    <property type="match status" value="1"/>
</dbReference>